<dbReference type="SUPFAM" id="SSF89028">
    <property type="entry name" value="Cobalamin adenosyltransferase-like"/>
    <property type="match status" value="1"/>
</dbReference>
<keyword evidence="3" id="KW-0067">ATP-binding</keyword>
<sequence>MTIQYLNRLSDVLFVLARMQINNKVCQKLF</sequence>
<evidence type="ECO:0000313" key="5">
    <source>
        <dbReference type="EMBL" id="QQP86449.1"/>
    </source>
</evidence>
<gene>
    <name evidence="5" type="ORF">JHT90_04205</name>
</gene>
<dbReference type="InterPro" id="IPR016030">
    <property type="entry name" value="CblAdoTrfase-like"/>
</dbReference>
<dbReference type="RefSeq" id="WP_201094530.1">
    <property type="nucleotide sequence ID" value="NZ_CP067393.1"/>
</dbReference>
<dbReference type="InterPro" id="IPR036451">
    <property type="entry name" value="CblAdoTrfase-like_sf"/>
</dbReference>
<dbReference type="GO" id="GO:0005524">
    <property type="term" value="F:ATP binding"/>
    <property type="evidence" value="ECO:0007669"/>
    <property type="project" value="UniProtKB-KW"/>
</dbReference>
<dbReference type="KEGG" id="eaz:JHT90_04205"/>
<evidence type="ECO:0000256" key="3">
    <source>
        <dbReference type="ARBA" id="ARBA00022840"/>
    </source>
</evidence>
<dbReference type="Gene3D" id="1.20.1200.10">
    <property type="entry name" value="Cobalamin adenosyltransferase-like"/>
    <property type="match status" value="1"/>
</dbReference>
<dbReference type="Pfam" id="PF01923">
    <property type="entry name" value="Cob_adeno_trans"/>
    <property type="match status" value="1"/>
</dbReference>
<keyword evidence="1" id="KW-0808">Transferase</keyword>
<accession>A0A974RYY4</accession>
<evidence type="ECO:0000259" key="4">
    <source>
        <dbReference type="Pfam" id="PF01923"/>
    </source>
</evidence>
<proteinExistence type="predicted"/>
<dbReference type="EMBL" id="CP067393">
    <property type="protein sequence ID" value="QQP86449.1"/>
    <property type="molecule type" value="Genomic_DNA"/>
</dbReference>
<protein>
    <submittedName>
        <fullName evidence="5">ATP:cob(I)alamin adenosyltransferase</fullName>
    </submittedName>
</protein>
<keyword evidence="6" id="KW-1185">Reference proteome</keyword>
<dbReference type="AlphaFoldDB" id="A0A974RYY4"/>
<keyword evidence="2" id="KW-0547">Nucleotide-binding</keyword>
<dbReference type="Proteomes" id="UP000595278">
    <property type="component" value="Chromosome"/>
</dbReference>
<organism evidence="5 6">
    <name type="scientific">Entomomonas asaccharolytica</name>
    <dbReference type="NCBI Taxonomy" id="2785331"/>
    <lineage>
        <taxon>Bacteria</taxon>
        <taxon>Pseudomonadati</taxon>
        <taxon>Pseudomonadota</taxon>
        <taxon>Gammaproteobacteria</taxon>
        <taxon>Pseudomonadales</taxon>
        <taxon>Pseudomonadaceae</taxon>
        <taxon>Entomomonas</taxon>
    </lineage>
</organism>
<dbReference type="GO" id="GO:0016740">
    <property type="term" value="F:transferase activity"/>
    <property type="evidence" value="ECO:0007669"/>
    <property type="project" value="UniProtKB-KW"/>
</dbReference>
<evidence type="ECO:0000256" key="2">
    <source>
        <dbReference type="ARBA" id="ARBA00022741"/>
    </source>
</evidence>
<reference evidence="5 6" key="1">
    <citation type="submission" date="2021-01" db="EMBL/GenBank/DDBJ databases">
        <title>Entomomonas sp. F2A isolated from a house cricket (Acheta domesticus).</title>
        <authorList>
            <person name="Spergser J."/>
            <person name="Busse H.-J."/>
        </authorList>
    </citation>
    <scope>NUCLEOTIDE SEQUENCE [LARGE SCALE GENOMIC DNA]</scope>
    <source>
        <strain evidence="5 6">F2A</strain>
    </source>
</reference>
<evidence type="ECO:0000313" key="6">
    <source>
        <dbReference type="Proteomes" id="UP000595278"/>
    </source>
</evidence>
<name>A0A974RYY4_9GAMM</name>
<feature type="domain" description="Cobalamin adenosyltransferase-like" evidence="4">
    <location>
        <begin position="2"/>
        <end position="19"/>
    </location>
</feature>
<evidence type="ECO:0000256" key="1">
    <source>
        <dbReference type="ARBA" id="ARBA00022679"/>
    </source>
</evidence>